<dbReference type="EMBL" id="SODV01000001">
    <property type="protein sequence ID" value="TDX01556.1"/>
    <property type="molecule type" value="Genomic_DNA"/>
</dbReference>
<organism evidence="1 2">
    <name type="scientific">Dinghuibacter silviterrae</name>
    <dbReference type="NCBI Taxonomy" id="1539049"/>
    <lineage>
        <taxon>Bacteria</taxon>
        <taxon>Pseudomonadati</taxon>
        <taxon>Bacteroidota</taxon>
        <taxon>Chitinophagia</taxon>
        <taxon>Chitinophagales</taxon>
        <taxon>Chitinophagaceae</taxon>
        <taxon>Dinghuibacter</taxon>
    </lineage>
</organism>
<evidence type="ECO:0000313" key="2">
    <source>
        <dbReference type="Proteomes" id="UP000294498"/>
    </source>
</evidence>
<accession>A0A4R8DUG2</accession>
<name>A0A4R8DUG2_9BACT</name>
<gene>
    <name evidence="1" type="ORF">EDB95_2596</name>
</gene>
<dbReference type="OrthoDB" id="674567at2"/>
<dbReference type="Proteomes" id="UP000294498">
    <property type="component" value="Unassembled WGS sequence"/>
</dbReference>
<sequence length="162" mass="18931">MNHPYYIDRFQKAAARLAPTEMQIDVGEVLQCVCLKVFKPEWTHDPARIFFSVWLSDYAIQKGRLLYNIHAFKLRKLKGYTIASRDFAARFREGFDSNGWPNVSVQYGPLTLMEGWTRLDQDTLQKDIADLAEKFLKTAHLIDDTLRLYADPRPQKPPVQRR</sequence>
<keyword evidence="2" id="KW-1185">Reference proteome</keyword>
<protein>
    <submittedName>
        <fullName evidence="1">Uncharacterized protein</fullName>
    </submittedName>
</protein>
<dbReference type="RefSeq" id="WP_133994196.1">
    <property type="nucleotide sequence ID" value="NZ_SODV01000001.1"/>
</dbReference>
<dbReference type="AlphaFoldDB" id="A0A4R8DUG2"/>
<comment type="caution">
    <text evidence="1">The sequence shown here is derived from an EMBL/GenBank/DDBJ whole genome shotgun (WGS) entry which is preliminary data.</text>
</comment>
<reference evidence="1 2" key="1">
    <citation type="submission" date="2019-03" db="EMBL/GenBank/DDBJ databases">
        <title>Genomic Encyclopedia of Type Strains, Phase IV (KMG-IV): sequencing the most valuable type-strain genomes for metagenomic binning, comparative biology and taxonomic classification.</title>
        <authorList>
            <person name="Goeker M."/>
        </authorList>
    </citation>
    <scope>NUCLEOTIDE SEQUENCE [LARGE SCALE GENOMIC DNA]</scope>
    <source>
        <strain evidence="1 2">DSM 100059</strain>
    </source>
</reference>
<evidence type="ECO:0000313" key="1">
    <source>
        <dbReference type="EMBL" id="TDX01556.1"/>
    </source>
</evidence>
<proteinExistence type="predicted"/>